<dbReference type="GO" id="GO:0016887">
    <property type="term" value="F:ATP hydrolysis activity"/>
    <property type="evidence" value="ECO:0007669"/>
    <property type="project" value="InterPro"/>
</dbReference>
<proteinExistence type="inferred from homology"/>
<protein>
    <submittedName>
        <fullName evidence="7">ATP-binding cassette domain-containing protein</fullName>
    </submittedName>
</protein>
<dbReference type="PROSITE" id="PS50893">
    <property type="entry name" value="ABC_TRANSPORTER_2"/>
    <property type="match status" value="1"/>
</dbReference>
<feature type="compositionally biased region" description="Basic and acidic residues" evidence="5">
    <location>
        <begin position="323"/>
        <end position="337"/>
    </location>
</feature>
<dbReference type="SMART" id="SM00382">
    <property type="entry name" value="AAA"/>
    <property type="match status" value="1"/>
</dbReference>
<dbReference type="Gene3D" id="3.40.50.300">
    <property type="entry name" value="P-loop containing nucleotide triphosphate hydrolases"/>
    <property type="match status" value="1"/>
</dbReference>
<evidence type="ECO:0000256" key="2">
    <source>
        <dbReference type="ARBA" id="ARBA00022448"/>
    </source>
</evidence>
<accession>A0A926FDF7</accession>
<evidence type="ECO:0000256" key="4">
    <source>
        <dbReference type="ARBA" id="ARBA00022840"/>
    </source>
</evidence>
<evidence type="ECO:0000259" key="6">
    <source>
        <dbReference type="PROSITE" id="PS50893"/>
    </source>
</evidence>
<keyword evidence="4 7" id="KW-0067">ATP-binding</keyword>
<evidence type="ECO:0000256" key="5">
    <source>
        <dbReference type="SAM" id="MobiDB-lite"/>
    </source>
</evidence>
<dbReference type="InterPro" id="IPR027417">
    <property type="entry name" value="P-loop_NTPase"/>
</dbReference>
<evidence type="ECO:0000313" key="8">
    <source>
        <dbReference type="Proteomes" id="UP000647416"/>
    </source>
</evidence>
<sequence length="363" mass="40283">MIEIKNLFKLYGTKRAVDNISLTIEKGDVVGFLGPNGAGKTTTMNIITGYISSTLGTVTVDGIDISKEPDKVKKKIGYLPEKPPLYLDMTVEEYLDFVYEIKSVKLPKKEHLAEIMELVKIDDVKDRLIKNLSKGYRQRVGIAQALVGDPEILILDEPTVGLDPKQIKEIRSVIAKLGKDRTVIVSSHILAEIEAICKKVIIINRGKLMAQGTKEELSEKLSAANTLSVRIMGSLPEIKEELMKIDGITSAEAVSSTENGAYDFKVTFDDGIDVRKDMFFALSEAGMPILELKSNKLTLEQIFLKLTSEEAFLAMQKKQEKKRENAIKAMDAAKPETDVTAEPSETDETEEKGENDDDRNIKA</sequence>
<feature type="compositionally biased region" description="Acidic residues" evidence="5">
    <location>
        <begin position="344"/>
        <end position="357"/>
    </location>
</feature>
<dbReference type="PANTHER" id="PTHR43335:SF4">
    <property type="entry name" value="ABC TRANSPORTER, ATP-BINDING PROTEIN"/>
    <property type="match status" value="1"/>
</dbReference>
<organism evidence="7 8">
    <name type="scientific">Qingrenia yutianensis</name>
    <dbReference type="NCBI Taxonomy" id="2763676"/>
    <lineage>
        <taxon>Bacteria</taxon>
        <taxon>Bacillati</taxon>
        <taxon>Bacillota</taxon>
        <taxon>Clostridia</taxon>
        <taxon>Eubacteriales</taxon>
        <taxon>Oscillospiraceae</taxon>
        <taxon>Qingrenia</taxon>
    </lineage>
</organism>
<gene>
    <name evidence="7" type="ORF">H8706_07385</name>
</gene>
<dbReference type="RefSeq" id="WP_262432118.1">
    <property type="nucleotide sequence ID" value="NZ_JACRTE010000007.1"/>
</dbReference>
<dbReference type="Proteomes" id="UP000647416">
    <property type="component" value="Unassembled WGS sequence"/>
</dbReference>
<keyword evidence="2" id="KW-0813">Transport</keyword>
<dbReference type="InterPro" id="IPR003593">
    <property type="entry name" value="AAA+_ATPase"/>
</dbReference>
<dbReference type="GO" id="GO:0005524">
    <property type="term" value="F:ATP binding"/>
    <property type="evidence" value="ECO:0007669"/>
    <property type="project" value="UniProtKB-KW"/>
</dbReference>
<feature type="domain" description="ABC transporter" evidence="6">
    <location>
        <begin position="2"/>
        <end position="230"/>
    </location>
</feature>
<keyword evidence="8" id="KW-1185">Reference proteome</keyword>
<reference evidence="7" key="1">
    <citation type="submission" date="2020-08" db="EMBL/GenBank/DDBJ databases">
        <title>Genome public.</title>
        <authorList>
            <person name="Liu C."/>
            <person name="Sun Q."/>
        </authorList>
    </citation>
    <scope>NUCLEOTIDE SEQUENCE</scope>
    <source>
        <strain evidence="7">NSJ-50</strain>
    </source>
</reference>
<comment type="similarity">
    <text evidence="1">Belongs to the ABC transporter superfamily.</text>
</comment>
<evidence type="ECO:0000256" key="1">
    <source>
        <dbReference type="ARBA" id="ARBA00005417"/>
    </source>
</evidence>
<dbReference type="EMBL" id="JACRTE010000007">
    <property type="protein sequence ID" value="MBC8596692.1"/>
    <property type="molecule type" value="Genomic_DNA"/>
</dbReference>
<comment type="caution">
    <text evidence="7">The sequence shown here is derived from an EMBL/GenBank/DDBJ whole genome shotgun (WGS) entry which is preliminary data.</text>
</comment>
<dbReference type="InterPro" id="IPR003439">
    <property type="entry name" value="ABC_transporter-like_ATP-bd"/>
</dbReference>
<dbReference type="Pfam" id="PF00005">
    <property type="entry name" value="ABC_tran"/>
    <property type="match status" value="1"/>
</dbReference>
<feature type="region of interest" description="Disordered" evidence="5">
    <location>
        <begin position="323"/>
        <end position="363"/>
    </location>
</feature>
<dbReference type="PANTHER" id="PTHR43335">
    <property type="entry name" value="ABC TRANSPORTER, ATP-BINDING PROTEIN"/>
    <property type="match status" value="1"/>
</dbReference>
<keyword evidence="3" id="KW-0547">Nucleotide-binding</keyword>
<evidence type="ECO:0000256" key="3">
    <source>
        <dbReference type="ARBA" id="ARBA00022741"/>
    </source>
</evidence>
<evidence type="ECO:0000313" key="7">
    <source>
        <dbReference type="EMBL" id="MBC8596692.1"/>
    </source>
</evidence>
<dbReference type="AlphaFoldDB" id="A0A926FDF7"/>
<dbReference type="SUPFAM" id="SSF52540">
    <property type="entry name" value="P-loop containing nucleoside triphosphate hydrolases"/>
    <property type="match status" value="1"/>
</dbReference>
<name>A0A926FDF7_9FIRM</name>